<dbReference type="Proteomes" id="UP001163846">
    <property type="component" value="Unassembled WGS sequence"/>
</dbReference>
<feature type="region of interest" description="Disordered" evidence="1">
    <location>
        <begin position="1034"/>
        <end position="1094"/>
    </location>
</feature>
<feature type="compositionally biased region" description="Polar residues" evidence="1">
    <location>
        <begin position="371"/>
        <end position="381"/>
    </location>
</feature>
<feature type="compositionally biased region" description="Polar residues" evidence="1">
    <location>
        <begin position="393"/>
        <end position="414"/>
    </location>
</feature>
<reference evidence="2" key="1">
    <citation type="submission" date="2022-08" db="EMBL/GenBank/DDBJ databases">
        <authorList>
            <consortium name="DOE Joint Genome Institute"/>
            <person name="Min B."/>
            <person name="Riley R."/>
            <person name="Sierra-Patev S."/>
            <person name="Naranjo-Ortiz M."/>
            <person name="Looney B."/>
            <person name="Konkel Z."/>
            <person name="Slot J.C."/>
            <person name="Sakamoto Y."/>
            <person name="Steenwyk J.L."/>
            <person name="Rokas A."/>
            <person name="Carro J."/>
            <person name="Camarero S."/>
            <person name="Ferreira P."/>
            <person name="Molpeceres G."/>
            <person name="Ruiz-Duenas F.J."/>
            <person name="Serrano A."/>
            <person name="Henrissat B."/>
            <person name="Drula E."/>
            <person name="Hughes K.W."/>
            <person name="Mata J.L."/>
            <person name="Ishikawa N.K."/>
            <person name="Vargas-Isla R."/>
            <person name="Ushijima S."/>
            <person name="Smith C.A."/>
            <person name="Ahrendt S."/>
            <person name="Andreopoulos W."/>
            <person name="He G."/>
            <person name="Labutti K."/>
            <person name="Lipzen A."/>
            <person name="Ng V."/>
            <person name="Sandor L."/>
            <person name="Barry K."/>
            <person name="Martinez A.T."/>
            <person name="Xiao Y."/>
            <person name="Gibbons J.G."/>
            <person name="Terashima K."/>
            <person name="Hibbett D.S."/>
            <person name="Grigoriev I.V."/>
        </authorList>
    </citation>
    <scope>NUCLEOTIDE SEQUENCE</scope>
    <source>
        <strain evidence="2">TFB9207</strain>
    </source>
</reference>
<feature type="compositionally biased region" description="Basic residues" evidence="1">
    <location>
        <begin position="54"/>
        <end position="63"/>
    </location>
</feature>
<sequence>MFSISKRPAVARTPTRSEQVRALWVDFELWHASQLQEIENKIKTALKDLDQKWRSNKSRKPKKDSKELEEEKAKTRSALENTLDGNTVRQEWHRRITEAGLANEDWVDMTDEEQRKVEKILGADLEFEEDLQPRSSESYAVVDPSSFHPLDDAWLEVKHNLRNDDQLSLDASISSSSSTSEAWNTPAYALWSSEASRSSAQSSQTSSPEWHSNKHLASDLSSAPSSRPSTSTSLSSHTRSKSHGIYIGPDLTSDTDDEETSFEKWKRALRIQKIREFHDDAADADIQLTLDIDEARRTKSWSKEDEAQRLRAHEVAMLALRERKETERKAAVEAERQRRRAELRQQLPTERDYASKAQKFLKSLQTERESTSVSDTPTIRQSAFGRAREHSLSHLQQQEWPESGNDTPTPTARSSAWHFKKESAGTTASTLGEAPLLKRLATAPASVTSMSGMQSSHSSAPTGEKVSTGAPKVAPMPTSEPAVQDSQKKTVAAADASANVAVSSANKKSKKEKDKGKEKEKEKEQSSAKTDKKANSLAVERKDSNVEASQNSISMPGQWGWGDSTLTSSSAVPAAVANKPSSASTISILSSNPSTTAIPAASSTSSHSSPYSYPYITPLTSNTALPAHSFSAPPPQASLPTAGASLPQTHSSHTHAIPDNRRVWIPPTLESSSNKNTKVKQSNPNSLEVPTAVPTLQIQKALSGPGNVASSTDSGASAPGMLGVPHPTQIQKSVSGPPDLRGKVESTLSPLPAAVPASTGRQASQSGGGNREAQNAKPETSKATTNPPSSVPSTKPANPSASTTSLNSITSSSAPTTSTSSGSSKKKSKGKKKVTIEEAQDEEAGSGPSQPLKEKGIERLPVDSRYIIEPITEPEAPKPVVSEPQAQEMYKEIFEYKVPEAPSISASASTSSVTTDDLNQRNNYNFWSPSAVSTAVSSSSSLPLKNEHERWIPPNGAIHQSYSSSISSLPQHDQHERWLPSESHESLARQDKQKTVRWTPSAYAYDAPDASVGDEQQDSFLTILNSMQAVLTGGIPDNLPSDKSAASGSTGKRENTKKAQGRGRSESTTDESFWQHAMASLGRGGSGIPAASAI</sequence>
<feature type="compositionally biased region" description="Low complexity" evidence="1">
    <location>
        <begin position="800"/>
        <end position="823"/>
    </location>
</feature>
<accession>A0AA38UHT6</accession>
<evidence type="ECO:0000313" key="2">
    <source>
        <dbReference type="EMBL" id="KAJ3842262.1"/>
    </source>
</evidence>
<feature type="compositionally biased region" description="Basic and acidic residues" evidence="1">
    <location>
        <begin position="511"/>
        <end position="545"/>
    </location>
</feature>
<comment type="caution">
    <text evidence="2">The sequence shown here is derived from an EMBL/GenBank/DDBJ whole genome shotgun (WGS) entry which is preliminary data.</text>
</comment>
<feature type="compositionally biased region" description="Polar residues" evidence="1">
    <location>
        <begin position="777"/>
        <end position="799"/>
    </location>
</feature>
<feature type="compositionally biased region" description="Basic residues" evidence="1">
    <location>
        <begin position="824"/>
        <end position="833"/>
    </location>
</feature>
<feature type="region of interest" description="Disordered" evidence="1">
    <location>
        <begin position="947"/>
        <end position="1012"/>
    </location>
</feature>
<proteinExistence type="predicted"/>
<organism evidence="2 3">
    <name type="scientific">Lentinula raphanica</name>
    <dbReference type="NCBI Taxonomy" id="153919"/>
    <lineage>
        <taxon>Eukaryota</taxon>
        <taxon>Fungi</taxon>
        <taxon>Dikarya</taxon>
        <taxon>Basidiomycota</taxon>
        <taxon>Agaricomycotina</taxon>
        <taxon>Agaricomycetes</taxon>
        <taxon>Agaricomycetidae</taxon>
        <taxon>Agaricales</taxon>
        <taxon>Marasmiineae</taxon>
        <taxon>Omphalotaceae</taxon>
        <taxon>Lentinula</taxon>
    </lineage>
</organism>
<keyword evidence="3" id="KW-1185">Reference proteome</keyword>
<name>A0AA38UHT6_9AGAR</name>
<feature type="compositionally biased region" description="Basic and acidic residues" evidence="1">
    <location>
        <begin position="64"/>
        <end position="74"/>
    </location>
</feature>
<dbReference type="AlphaFoldDB" id="A0AA38UHT6"/>
<feature type="compositionally biased region" description="Basic and acidic residues" evidence="1">
    <location>
        <begin position="972"/>
        <end position="994"/>
    </location>
</feature>
<feature type="compositionally biased region" description="Low complexity" evidence="1">
    <location>
        <begin position="580"/>
        <end position="621"/>
    </location>
</feature>
<feature type="compositionally biased region" description="Low complexity" evidence="1">
    <location>
        <begin position="489"/>
        <end position="506"/>
    </location>
</feature>
<feature type="compositionally biased region" description="Polar residues" evidence="1">
    <location>
        <begin position="669"/>
        <end position="700"/>
    </location>
</feature>
<protein>
    <submittedName>
        <fullName evidence="2">Uncharacterized protein</fullName>
    </submittedName>
</protein>
<dbReference type="EMBL" id="MU806011">
    <property type="protein sequence ID" value="KAJ3842262.1"/>
    <property type="molecule type" value="Genomic_DNA"/>
</dbReference>
<feature type="region of interest" description="Disordered" evidence="1">
    <location>
        <begin position="51"/>
        <end position="84"/>
    </location>
</feature>
<gene>
    <name evidence="2" type="ORF">F5878DRAFT_407290</name>
</gene>
<feature type="compositionally biased region" description="Low complexity" evidence="1">
    <location>
        <begin position="218"/>
        <end position="237"/>
    </location>
</feature>
<feature type="compositionally biased region" description="Basic and acidic residues" evidence="1">
    <location>
        <begin position="1051"/>
        <end position="1067"/>
    </location>
</feature>
<feature type="region of interest" description="Disordered" evidence="1">
    <location>
        <begin position="199"/>
        <end position="257"/>
    </location>
</feature>
<evidence type="ECO:0000256" key="1">
    <source>
        <dbReference type="SAM" id="MobiDB-lite"/>
    </source>
</evidence>
<feature type="compositionally biased region" description="Low complexity" evidence="1">
    <location>
        <begin position="446"/>
        <end position="459"/>
    </location>
</feature>
<feature type="compositionally biased region" description="Polar residues" evidence="1">
    <location>
        <begin position="546"/>
        <end position="555"/>
    </location>
</feature>
<feature type="compositionally biased region" description="Basic and acidic residues" evidence="1">
    <location>
        <begin position="324"/>
        <end position="354"/>
    </location>
</feature>
<evidence type="ECO:0000313" key="3">
    <source>
        <dbReference type="Proteomes" id="UP001163846"/>
    </source>
</evidence>
<feature type="compositionally biased region" description="Basic and acidic residues" evidence="1">
    <location>
        <begin position="852"/>
        <end position="861"/>
    </location>
</feature>
<feature type="region of interest" description="Disordered" evidence="1">
    <location>
        <begin position="324"/>
        <end position="861"/>
    </location>
</feature>